<dbReference type="GO" id="GO:0015934">
    <property type="term" value="C:large ribosomal subunit"/>
    <property type="evidence" value="ECO:0007669"/>
    <property type="project" value="InterPro"/>
</dbReference>
<dbReference type="Proteomes" id="UP000178774">
    <property type="component" value="Unassembled WGS sequence"/>
</dbReference>
<organism evidence="6 7">
    <name type="scientific">Candidatus Staskawiczbacteria bacterium RIFCSPHIGHO2_01_FULL_41_41</name>
    <dbReference type="NCBI Taxonomy" id="1802203"/>
    <lineage>
        <taxon>Bacteria</taxon>
        <taxon>Candidatus Staskawicziibacteriota</taxon>
    </lineage>
</organism>
<evidence type="ECO:0000256" key="3">
    <source>
        <dbReference type="ARBA" id="ARBA00023274"/>
    </source>
</evidence>
<sequence length="80" mass="9181">MAVPRHKHTRSSVGQRRMHIFINPVALATCKKCGRAVKPHTICSNCGYYKGKEMINVMAKLTKKEKKVREKEIKEAEKNN</sequence>
<evidence type="ECO:0000256" key="2">
    <source>
        <dbReference type="ARBA" id="ARBA00022980"/>
    </source>
</evidence>
<comment type="caution">
    <text evidence="6">The sequence shown here is derived from an EMBL/GenBank/DDBJ whole genome shotgun (WGS) entry which is preliminary data.</text>
</comment>
<dbReference type="PANTHER" id="PTHR35534">
    <property type="entry name" value="50S RIBOSOMAL PROTEIN L32"/>
    <property type="match status" value="1"/>
</dbReference>
<evidence type="ECO:0000313" key="6">
    <source>
        <dbReference type="EMBL" id="OGZ66198.1"/>
    </source>
</evidence>
<dbReference type="PANTHER" id="PTHR35534:SF1">
    <property type="entry name" value="LARGE RIBOSOMAL SUBUNIT PROTEIN BL32"/>
    <property type="match status" value="1"/>
</dbReference>
<dbReference type="GO" id="GO:0003735">
    <property type="term" value="F:structural constituent of ribosome"/>
    <property type="evidence" value="ECO:0007669"/>
    <property type="project" value="InterPro"/>
</dbReference>
<keyword evidence="2 5" id="KW-0689">Ribosomal protein</keyword>
<reference evidence="6 7" key="1">
    <citation type="journal article" date="2016" name="Nat. Commun.">
        <title>Thousands of microbial genomes shed light on interconnected biogeochemical processes in an aquifer system.</title>
        <authorList>
            <person name="Anantharaman K."/>
            <person name="Brown C.T."/>
            <person name="Hug L.A."/>
            <person name="Sharon I."/>
            <person name="Castelle C.J."/>
            <person name="Probst A.J."/>
            <person name="Thomas B.C."/>
            <person name="Singh A."/>
            <person name="Wilkins M.J."/>
            <person name="Karaoz U."/>
            <person name="Brodie E.L."/>
            <person name="Williams K.H."/>
            <person name="Hubbard S.S."/>
            <person name="Banfield J.F."/>
        </authorList>
    </citation>
    <scope>NUCLEOTIDE SEQUENCE [LARGE SCALE GENOMIC DNA]</scope>
</reference>
<evidence type="ECO:0000256" key="4">
    <source>
        <dbReference type="ARBA" id="ARBA00035178"/>
    </source>
</evidence>
<dbReference type="HAMAP" id="MF_00340">
    <property type="entry name" value="Ribosomal_bL32"/>
    <property type="match status" value="1"/>
</dbReference>
<evidence type="ECO:0000313" key="7">
    <source>
        <dbReference type="Proteomes" id="UP000178774"/>
    </source>
</evidence>
<dbReference type="EMBL" id="MHOP01000008">
    <property type="protein sequence ID" value="OGZ66198.1"/>
    <property type="molecule type" value="Genomic_DNA"/>
</dbReference>
<dbReference type="SUPFAM" id="SSF57829">
    <property type="entry name" value="Zn-binding ribosomal proteins"/>
    <property type="match status" value="1"/>
</dbReference>
<evidence type="ECO:0000256" key="5">
    <source>
        <dbReference type="HAMAP-Rule" id="MF_00340"/>
    </source>
</evidence>
<dbReference type="GO" id="GO:0006412">
    <property type="term" value="P:translation"/>
    <property type="evidence" value="ECO:0007669"/>
    <property type="project" value="UniProtKB-UniRule"/>
</dbReference>
<name>A0A1G2HWI1_9BACT</name>
<comment type="similarity">
    <text evidence="1 5">Belongs to the bacterial ribosomal protein bL32 family.</text>
</comment>
<evidence type="ECO:0000256" key="1">
    <source>
        <dbReference type="ARBA" id="ARBA00008560"/>
    </source>
</evidence>
<accession>A0A1G2HWI1</accession>
<keyword evidence="3 5" id="KW-0687">Ribonucleoprotein</keyword>
<proteinExistence type="inferred from homology"/>
<dbReference type="NCBIfam" id="TIGR01031">
    <property type="entry name" value="rpmF_bact"/>
    <property type="match status" value="1"/>
</dbReference>
<dbReference type="AlphaFoldDB" id="A0A1G2HWI1"/>
<dbReference type="InterPro" id="IPR011332">
    <property type="entry name" value="Ribosomal_zn-bd"/>
</dbReference>
<protein>
    <recommendedName>
        <fullName evidence="4 5">Large ribosomal subunit protein bL32</fullName>
    </recommendedName>
</protein>
<dbReference type="InterPro" id="IPR002677">
    <property type="entry name" value="Ribosomal_bL32"/>
</dbReference>
<dbReference type="Pfam" id="PF01783">
    <property type="entry name" value="Ribosomal_L32p"/>
    <property type="match status" value="1"/>
</dbReference>
<dbReference type="InterPro" id="IPR044957">
    <property type="entry name" value="Ribosomal_bL32_bact"/>
</dbReference>
<gene>
    <name evidence="5" type="primary">rpmF</name>
    <name evidence="6" type="ORF">A2822_04185</name>
</gene>